<feature type="domain" description="Beta-lactamase-related" evidence="2">
    <location>
        <begin position="50"/>
        <end position="349"/>
    </location>
</feature>
<dbReference type="PANTHER" id="PTHR46825:SF15">
    <property type="entry name" value="BETA-LACTAMASE-RELATED DOMAIN-CONTAINING PROTEIN"/>
    <property type="match status" value="1"/>
</dbReference>
<dbReference type="InterPro" id="IPR050491">
    <property type="entry name" value="AmpC-like"/>
</dbReference>
<keyword evidence="4" id="KW-1185">Reference proteome</keyword>
<evidence type="ECO:0000259" key="2">
    <source>
        <dbReference type="Pfam" id="PF00144"/>
    </source>
</evidence>
<keyword evidence="3" id="KW-0378">Hydrolase</keyword>
<evidence type="ECO:0000313" key="4">
    <source>
        <dbReference type="Proteomes" id="UP000294071"/>
    </source>
</evidence>
<accession>A0A4Q2RWH5</accession>
<gene>
    <name evidence="3" type="ORF">EUA93_01240</name>
</gene>
<dbReference type="AlphaFoldDB" id="A0A4Q2RWH5"/>
<dbReference type="PROSITE" id="PS51318">
    <property type="entry name" value="TAT"/>
    <property type="match status" value="1"/>
</dbReference>
<protein>
    <submittedName>
        <fullName evidence="3">Class A beta-lactamase-related serine hydrolase</fullName>
    </submittedName>
</protein>
<proteinExistence type="predicted"/>
<dbReference type="OrthoDB" id="9809635at2"/>
<keyword evidence="1" id="KW-0472">Membrane</keyword>
<feature type="transmembrane region" description="Helical" evidence="1">
    <location>
        <begin position="372"/>
        <end position="396"/>
    </location>
</feature>
<sequence length="495" mass="51527">MPTSTRRSRLHALVAAAGLALLSVVVLGRPDGAAAAAPGDPAFDDRGAQSFVDDYIGRHGLPGAAYVVVKDGRTVAEGAAGDVEASTPMSVGSLAKGFTAFAVLQLVDEDLVELDAPVTTYLQGFSVGGADPSDITVRRLLSHTSGLPDPLLLPTTGDLAEDVAHISELDVVAAPGTGYAYSNLNYRTLARLVEVVSGESFADYLEEHVFAPLGMHDTRAVVTVTDTAGLDAGHVTAYGASLPLPELRADVGGAGGVISTAHDMGAWLAMQQRGGVSGDGSRLLSEALVAESHTAQPGAGTYGMGWQHTRTASPARIGHDGSLTRYSSRMDLVPSSGYGTAVLLDSYTPTFQHPFSISTGLIEISEGRTPEVGFPVATALDLALAGLTLLVAGLGARGVVRSRRWAERRRRYRAWRLVLRHLPHLVLPAVSGFLLFGLTSGTRNPATPLDAYGLWPAATGLVLVGGVVGIVLVSVRSLAWRRVRAARVDAGPAVP</sequence>
<feature type="transmembrane region" description="Helical" evidence="1">
    <location>
        <begin position="417"/>
        <end position="440"/>
    </location>
</feature>
<dbReference type="PANTHER" id="PTHR46825">
    <property type="entry name" value="D-ALANYL-D-ALANINE-CARBOXYPEPTIDASE/ENDOPEPTIDASE AMPH"/>
    <property type="match status" value="1"/>
</dbReference>
<keyword evidence="1" id="KW-0812">Transmembrane</keyword>
<comment type="caution">
    <text evidence="3">The sequence shown here is derived from an EMBL/GenBank/DDBJ whole genome shotgun (WGS) entry which is preliminary data.</text>
</comment>
<dbReference type="SUPFAM" id="SSF56601">
    <property type="entry name" value="beta-lactamase/transpeptidase-like"/>
    <property type="match status" value="1"/>
</dbReference>
<feature type="transmembrane region" description="Helical" evidence="1">
    <location>
        <begin position="452"/>
        <end position="475"/>
    </location>
</feature>
<name>A0A4Q2RWH5_9ACTN</name>
<dbReference type="EMBL" id="SDWT01000001">
    <property type="protein sequence ID" value="RYB93096.1"/>
    <property type="molecule type" value="Genomic_DNA"/>
</dbReference>
<dbReference type="RefSeq" id="WP_129398030.1">
    <property type="nucleotide sequence ID" value="NZ_SDWT01000001.1"/>
</dbReference>
<dbReference type="Gene3D" id="3.40.710.10">
    <property type="entry name" value="DD-peptidase/beta-lactamase superfamily"/>
    <property type="match status" value="1"/>
</dbReference>
<reference evidence="3 4" key="1">
    <citation type="submission" date="2019-01" db="EMBL/GenBank/DDBJ databases">
        <title>Novel species of Nocardioides.</title>
        <authorList>
            <person name="Liu Q."/>
            <person name="Xin Y.-H."/>
        </authorList>
    </citation>
    <scope>NUCLEOTIDE SEQUENCE [LARGE SCALE GENOMIC DNA]</scope>
    <source>
        <strain evidence="3 4">CGMCC 4.6882</strain>
    </source>
</reference>
<dbReference type="InterPro" id="IPR001466">
    <property type="entry name" value="Beta-lactam-related"/>
</dbReference>
<dbReference type="GO" id="GO:0016787">
    <property type="term" value="F:hydrolase activity"/>
    <property type="evidence" value="ECO:0007669"/>
    <property type="project" value="UniProtKB-KW"/>
</dbReference>
<dbReference type="Pfam" id="PF00144">
    <property type="entry name" value="Beta-lactamase"/>
    <property type="match status" value="1"/>
</dbReference>
<dbReference type="InterPro" id="IPR006311">
    <property type="entry name" value="TAT_signal"/>
</dbReference>
<organism evidence="3 4">
    <name type="scientific">Nocardioides oleivorans</name>
    <dbReference type="NCBI Taxonomy" id="273676"/>
    <lineage>
        <taxon>Bacteria</taxon>
        <taxon>Bacillati</taxon>
        <taxon>Actinomycetota</taxon>
        <taxon>Actinomycetes</taxon>
        <taxon>Propionibacteriales</taxon>
        <taxon>Nocardioidaceae</taxon>
        <taxon>Nocardioides</taxon>
    </lineage>
</organism>
<keyword evidence="1" id="KW-1133">Transmembrane helix</keyword>
<evidence type="ECO:0000313" key="3">
    <source>
        <dbReference type="EMBL" id="RYB93096.1"/>
    </source>
</evidence>
<dbReference type="Proteomes" id="UP000294071">
    <property type="component" value="Unassembled WGS sequence"/>
</dbReference>
<dbReference type="InterPro" id="IPR012338">
    <property type="entry name" value="Beta-lactam/transpept-like"/>
</dbReference>
<evidence type="ECO:0000256" key="1">
    <source>
        <dbReference type="SAM" id="Phobius"/>
    </source>
</evidence>